<proteinExistence type="predicted"/>
<protein>
    <submittedName>
        <fullName evidence="3">Uncharacterized protein</fullName>
    </submittedName>
</protein>
<accession>A0ABU7TQM7</accession>
<comment type="caution">
    <text evidence="3">The sequence shown here is derived from an EMBL/GenBank/DDBJ whole genome shotgun (WGS) entry which is preliminary data.</text>
</comment>
<dbReference type="RefSeq" id="WP_331302691.1">
    <property type="nucleotide sequence ID" value="NZ_MLCA01000008.1"/>
</dbReference>
<feature type="signal peptide" evidence="2">
    <location>
        <begin position="1"/>
        <end position="27"/>
    </location>
</feature>
<evidence type="ECO:0000256" key="1">
    <source>
        <dbReference type="SAM" id="MobiDB-lite"/>
    </source>
</evidence>
<feature type="region of interest" description="Disordered" evidence="1">
    <location>
        <begin position="43"/>
        <end position="63"/>
    </location>
</feature>
<dbReference type="Proteomes" id="UP001355206">
    <property type="component" value="Unassembled WGS sequence"/>
</dbReference>
<evidence type="ECO:0000256" key="2">
    <source>
        <dbReference type="SAM" id="SignalP"/>
    </source>
</evidence>
<organism evidence="3 4">
    <name type="scientific">Methylobacterium oryzae</name>
    <dbReference type="NCBI Taxonomy" id="334852"/>
    <lineage>
        <taxon>Bacteria</taxon>
        <taxon>Pseudomonadati</taxon>
        <taxon>Pseudomonadota</taxon>
        <taxon>Alphaproteobacteria</taxon>
        <taxon>Hyphomicrobiales</taxon>
        <taxon>Methylobacteriaceae</taxon>
        <taxon>Methylobacterium</taxon>
    </lineage>
</organism>
<feature type="chain" id="PRO_5047260121" evidence="2">
    <location>
        <begin position="28"/>
        <end position="214"/>
    </location>
</feature>
<sequence length="214" mass="23213">MRLRTTSLLAVMASGGLLVGTAIHAQAAEVGFLEMLFGARPAPQQAQPTAAPAPAPSYEGRTFGRRATPRLGAARRRFQTRYAALPLKIRVKEREISERQTPIDMKAGATAALLKDETLRPGDIVVLNSGARVFTGNPDKRHAIRDFKPVQSSRFVSRGTRKVLAGLFTPVGAVPAQEARRMMARARQPMPEVATPIPAQKTAMRVINPWQGGQ</sequence>
<keyword evidence="2" id="KW-0732">Signal</keyword>
<evidence type="ECO:0000313" key="4">
    <source>
        <dbReference type="Proteomes" id="UP001355206"/>
    </source>
</evidence>
<evidence type="ECO:0000313" key="3">
    <source>
        <dbReference type="EMBL" id="MEE7492132.1"/>
    </source>
</evidence>
<reference evidence="3 4" key="1">
    <citation type="journal article" date="2012" name="Genet. Mol. Biol.">
        <title>Analysis of 16S rRNA and mxaF genes revealing insights into Methylobacterium niche-specific plant association.</title>
        <authorList>
            <person name="Dourado M.N."/>
            <person name="Andreote F.D."/>
            <person name="Dini-Andreote F."/>
            <person name="Conti R."/>
            <person name="Araujo J.M."/>
            <person name="Araujo W.L."/>
        </authorList>
    </citation>
    <scope>NUCLEOTIDE SEQUENCE [LARGE SCALE GENOMIC DNA]</scope>
    <source>
        <strain evidence="3 4">TC3-10</strain>
    </source>
</reference>
<feature type="compositionally biased region" description="Low complexity" evidence="1">
    <location>
        <begin position="43"/>
        <end position="52"/>
    </location>
</feature>
<keyword evidence="4" id="KW-1185">Reference proteome</keyword>
<dbReference type="EMBL" id="MLCA01000008">
    <property type="protein sequence ID" value="MEE7492132.1"/>
    <property type="molecule type" value="Genomic_DNA"/>
</dbReference>
<gene>
    <name evidence="3" type="ORF">MOTC310_17290</name>
</gene>
<name>A0ABU7TQM7_9HYPH</name>